<dbReference type="InterPro" id="IPR012340">
    <property type="entry name" value="NA-bd_OB-fold"/>
</dbReference>
<proteinExistence type="predicted"/>
<evidence type="ECO:0000256" key="1">
    <source>
        <dbReference type="SAM" id="MobiDB-lite"/>
    </source>
</evidence>
<dbReference type="PANTHER" id="PTHR46425">
    <property type="entry name" value="TRANSCRIPTION TERMINATION FACTOR RHO"/>
    <property type="match status" value="1"/>
</dbReference>
<dbReference type="SMART" id="SM00382">
    <property type="entry name" value="AAA"/>
    <property type="match status" value="1"/>
</dbReference>
<feature type="region of interest" description="Disordered" evidence="1">
    <location>
        <begin position="45"/>
        <end position="140"/>
    </location>
</feature>
<dbReference type="SMART" id="SM00959">
    <property type="entry name" value="Rho_N"/>
    <property type="match status" value="1"/>
</dbReference>
<dbReference type="GO" id="GO:0003723">
    <property type="term" value="F:RNA binding"/>
    <property type="evidence" value="ECO:0007669"/>
    <property type="project" value="InterPro"/>
</dbReference>
<dbReference type="InterPro" id="IPR011112">
    <property type="entry name" value="Rho-like_N"/>
</dbReference>
<gene>
    <name evidence="3" type="ORF">UFOPK3674_00908</name>
</gene>
<dbReference type="Gene3D" id="3.40.50.300">
    <property type="entry name" value="P-loop containing nucleotide triphosphate hydrolases"/>
    <property type="match status" value="1"/>
</dbReference>
<dbReference type="AlphaFoldDB" id="A0A6J7I8A3"/>
<dbReference type="SUPFAM" id="SSF68912">
    <property type="entry name" value="Rho N-terminal domain-like"/>
    <property type="match status" value="1"/>
</dbReference>
<dbReference type="PROSITE" id="PS51856">
    <property type="entry name" value="RHO_RNA_BD"/>
    <property type="match status" value="1"/>
</dbReference>
<dbReference type="Gene3D" id="2.40.50.140">
    <property type="entry name" value="Nucleic acid-binding proteins"/>
    <property type="match status" value="1"/>
</dbReference>
<sequence length="440" mass="46060">MSALSRRSLEDSPLSDLHTIASALGLDGFRRLRKADLIDAIIERQGGEAADDGDSAAAADAAPARAPRTRGTRGGASRSRAARDEDADSGEERPARRARAERTERPERSERPARGERAERTERPARGERAERTPQEEKVLEGTVDVVENGSGFMRLGTTPGDDDVYISAAQIKRCELVSGDRISGPVRPPRRSERYFSLVRVDTINGASADEVAGRGPSSSWDDLAAAFPTQVIEFSAKDPVLKQIADLAPIGRGSRVVIAGAAGSGRTTTLRALAVELAALEGVEVHVVLAGARPEERAEWSGAELEPAAICGLASTGDAQAQAAERVIDAAKRAVAEGGHAAVIIDSLDQLAPQAARRLLAAARNVPDGGSLTIIATAAEAFGGETTVIALDALGAAQERHPVLDAARSNTLRLEALLGDRKATAVAKARAKAASPKS</sequence>
<dbReference type="GO" id="GO:0006353">
    <property type="term" value="P:DNA-templated transcription termination"/>
    <property type="evidence" value="ECO:0007669"/>
    <property type="project" value="InterPro"/>
</dbReference>
<name>A0A6J7I8A3_9ZZZZ</name>
<dbReference type="EMBL" id="CAFBMX010000004">
    <property type="protein sequence ID" value="CAB4926929.1"/>
    <property type="molecule type" value="Genomic_DNA"/>
</dbReference>
<dbReference type="SUPFAM" id="SSF50249">
    <property type="entry name" value="Nucleic acid-binding proteins"/>
    <property type="match status" value="1"/>
</dbReference>
<dbReference type="InterPro" id="IPR004665">
    <property type="entry name" value="Term_rho"/>
</dbReference>
<evidence type="ECO:0000313" key="3">
    <source>
        <dbReference type="EMBL" id="CAB4926929.1"/>
    </source>
</evidence>
<organism evidence="3">
    <name type="scientific">freshwater metagenome</name>
    <dbReference type="NCBI Taxonomy" id="449393"/>
    <lineage>
        <taxon>unclassified sequences</taxon>
        <taxon>metagenomes</taxon>
        <taxon>ecological metagenomes</taxon>
    </lineage>
</organism>
<dbReference type="InterPro" id="IPR003593">
    <property type="entry name" value="AAA+_ATPase"/>
</dbReference>
<dbReference type="GO" id="GO:0005524">
    <property type="term" value="F:ATP binding"/>
    <property type="evidence" value="ECO:0007669"/>
    <property type="project" value="InterPro"/>
</dbReference>
<dbReference type="InterPro" id="IPR036269">
    <property type="entry name" value="Rho_N_sf"/>
</dbReference>
<protein>
    <submittedName>
        <fullName evidence="3">Unannotated protein</fullName>
    </submittedName>
</protein>
<evidence type="ECO:0000259" key="2">
    <source>
        <dbReference type="PROSITE" id="PS51856"/>
    </source>
</evidence>
<feature type="domain" description="Rho RNA-BD" evidence="2">
    <location>
        <begin position="137"/>
        <end position="209"/>
    </location>
</feature>
<dbReference type="SUPFAM" id="SSF52540">
    <property type="entry name" value="P-loop containing nucleoside triphosphate hydrolases"/>
    <property type="match status" value="1"/>
</dbReference>
<dbReference type="InterPro" id="IPR011113">
    <property type="entry name" value="Rho_RNA-bd"/>
</dbReference>
<dbReference type="Pfam" id="PF07497">
    <property type="entry name" value="Rho_RNA_bind"/>
    <property type="match status" value="1"/>
</dbReference>
<feature type="compositionally biased region" description="Basic and acidic residues" evidence="1">
    <location>
        <begin position="90"/>
        <end position="140"/>
    </location>
</feature>
<dbReference type="GO" id="GO:0008186">
    <property type="term" value="F:ATP-dependent activity, acting on RNA"/>
    <property type="evidence" value="ECO:0007669"/>
    <property type="project" value="InterPro"/>
</dbReference>
<dbReference type="InterPro" id="IPR027417">
    <property type="entry name" value="P-loop_NTPase"/>
</dbReference>
<dbReference type="Pfam" id="PF07498">
    <property type="entry name" value="Rho_N"/>
    <property type="match status" value="1"/>
</dbReference>
<reference evidence="3" key="1">
    <citation type="submission" date="2020-05" db="EMBL/GenBank/DDBJ databases">
        <authorList>
            <person name="Chiriac C."/>
            <person name="Salcher M."/>
            <person name="Ghai R."/>
            <person name="Kavagutti S V."/>
        </authorList>
    </citation>
    <scope>NUCLEOTIDE SEQUENCE</scope>
</reference>
<feature type="compositionally biased region" description="Low complexity" evidence="1">
    <location>
        <begin position="55"/>
        <end position="66"/>
    </location>
</feature>
<dbReference type="Gene3D" id="1.10.720.10">
    <property type="match status" value="1"/>
</dbReference>
<dbReference type="PANTHER" id="PTHR46425:SF1">
    <property type="entry name" value="TRANSCRIPTION TERMINATION FACTOR RHO"/>
    <property type="match status" value="1"/>
</dbReference>
<accession>A0A6J7I8A3</accession>